<dbReference type="Proteomes" id="UP000236754">
    <property type="component" value="Unassembled WGS sequence"/>
</dbReference>
<evidence type="ECO:0000313" key="4">
    <source>
        <dbReference type="EMBL" id="SEG85643.1"/>
    </source>
</evidence>
<feature type="domain" description="Neuraminidase-like" evidence="2">
    <location>
        <begin position="1742"/>
        <end position="1876"/>
    </location>
</feature>
<evidence type="ECO:0000259" key="2">
    <source>
        <dbReference type="Pfam" id="PF18413"/>
    </source>
</evidence>
<evidence type="ECO:0000259" key="3">
    <source>
        <dbReference type="Pfam" id="PF20220"/>
    </source>
</evidence>
<reference evidence="4 5" key="1">
    <citation type="submission" date="2016-10" db="EMBL/GenBank/DDBJ databases">
        <authorList>
            <person name="de Groot N.N."/>
        </authorList>
    </citation>
    <scope>NUCLEOTIDE SEQUENCE [LARGE SCALE GENOMIC DNA]</scope>
    <source>
        <strain evidence="4 5">CGMCC 4.2023</strain>
    </source>
</reference>
<keyword evidence="5" id="KW-1185">Reference proteome</keyword>
<name>A0A1H6DLC7_9ACTN</name>
<dbReference type="OrthoDB" id="9781691at2"/>
<dbReference type="Pfam" id="PF20220">
    <property type="entry name" value="ABC_toxin_N"/>
    <property type="match status" value="1"/>
</dbReference>
<dbReference type="InterPro" id="IPR046839">
    <property type="entry name" value="ABC_toxin_N"/>
</dbReference>
<sequence length="2252" mass="241408">MPEPLALRGRIYFQDGVHADGLALRLFRRGFAGVLTEAADVTTDGVGDYAFPLDALAPGGLYEVHAVPDDGAATVRLADSLDGRTREPVNLVAPRDLRPLVPEYDRLVAALTERADLAVTELAKARERGGRQDLGVLHQATGWDSRLLALVAKAERVAAEPNQQAAQVSTEGSTKQATQVRTGGSAGLSAKTLYAMFRAGLPTEPALLARRPPAEATEALKRARDAGIVAFDDGELEASAAAFASFAGSVRMTSRVPGTVSTPAELLDLVDLPGVERAGFERALLDRDGGSLWDAAAANGVSEQAIRKLRTQGKLAALTLNNAPLVASLQAALGDTDDLGTLVSEHDLHIAENWTERLADVGVPEAARPQLAQEAARRLRIAYPTEVATRLLESGAVPLRHGERDVAAPVAAFLRSAADKGFMLGVTPVHAFLRDNPEVSGQLPDDDRTTLDGLRKLVRLHQITPSDAALAAVTEAGFTSARDIAALPQEEFLACHADAFPSELEARLVYSKAQQVHAVTLNFITGVRQLDATPATLATAPRGEFAADALDTAKQGISEAVPTLEKLFGSVDFCACVECRSVLSPAAYLVDLLDFLDIDTDNWAATLARYKSTHPGVPYPGGTDTPYDVLTQRRPDLPNLALSCENTHIALPYIDIVNEVLEFWIAGGGRLGPDDVRNTTTETTEELLAEPRFVIEAAYGDLADAVYPRPLPFDLWTETVRAHLEAAGVSFWRLLDTLRVPDDAPADGTGYGAFEVAVEHLGLSPAETGLYTNTDPVKRTAWYMLYGHLDDASARKGLATAKSLARRLGVDYEDFVDLIRTGFVNPRLPAVELLRRIGLDVADIVTLAAHEVLLTCDLATVTADERDVALAVRATAAALDKASAATGVDLRAKVRAWAVDDTLTGILLLWSAGSASDFDAVTLRYADRADRPVAAADLMRLNLFVRLRTSLKWSTAETDRALCAFFPQPTGEATPARSAAAWRLALTCLSHVETLRERADGTVDRERLVTLWTDVPTTGVAPLYARLFLTRDVLGQDEVFDHPLGAFLTVSGETVGGHLPALQSALGLSAAEMHAVLADAGLAEATPLTIRAVSVLHRYAVLAEALAMPVRDLIALKAVSGASPFTAFTGKDDKPLLATLRFQNDAALLDGSGCDVADMRYLVLHDVDPDGPHATAPTDPASAETIGAAFAKTVPQLRAENAAPAYPAAYTDDRIAAQLALLLPPSAVEAFFRLWNAAPHAPERDAFRADHLVPAAAQNPEALFLADADLPVVFPDTGPGGAAPVPRLDPAARERLAATLAPAVQRSAVTAFAIGAIATAFGIEPATAAALLTEPALISAPDAPGTRLLDAYLDTEAPDRLPRAHTRLCKIVFLATALGLSVDELRYASAHPEDFGGFDADTLPLALVDPTAPEAAAAPRQAYSGILALIRYTRLRTDVAAGPGRLPELFAAAERATGPLDDGARDALAAELVEDFCALLARLTGTEPDSVAALAAHLDLTTPASSVDADVQTTLIPALRRPADLARLVDAVRITACVGAPIRALLGTAPSGAAAPASRAWAAPGPDANAARGLRDAARSRVGPETWPRAAAPISDRLRRLRRDALVARVGHLGEFPHTEALFEHFLLDPGTEPVVQTSRLRLAISSVQTFVQRCLLGLEERVDPSVIDGDVWAWMKRYRVWEANRKVFLWPENYLWPEFRDDKTHLFRQLEGGLLQSDLGDDAVEDAFVAYLHGLQDIARLDIVAMAEEKRPPSAGTSVLHVVGRTYSAPHRYFVRRYANHMWTPWEPIPLDIQAGDDHLAAIVWRGRLNLFWVTFTLEGDPSTASLPVGSGDPPLAQARMSQLASGAQRNRYLRMNLHWSEYVRGTWTKVASSGFAADNRISGSDGVDPAKIQIVPFANGEEVDIVLTGAVAFWGLRVGSRQAPPRLVELEYPISSPYDTVSNRRYGTRCVADREPLTARFPEQIDVEEGDTTTSTTTTVPRVVLAAPPRAYSLRTMPQGYWGGGGETELPFFYSDDMNTFHVEPTATEVSVREWRRWAIWDPVHPEEEEPPLHPHPRMLPPIRPFLRDLLPPPKEEQQPDPGPRPDWREGIDPRATVAAQHGQDWLVNPVTVLSYDDRIVGERGGIEVMMPPSVGIDSEGSGSPGSGRLQARPETAGKVMADGASRVVGGDGRKAPVGAGRPVASGFLAGARVRFHPTDTDTFAGAGLRVVGGAGFLAFDGAVGDPGDGPDPAVAVRSLRAMRLEERNQ</sequence>
<proteinExistence type="predicted"/>
<dbReference type="RefSeq" id="WP_103889074.1">
    <property type="nucleotide sequence ID" value="NZ_FNVU01000016.1"/>
</dbReference>
<organism evidence="4 5">
    <name type="scientific">Actinacidiphila yanglinensis</name>
    <dbReference type="NCBI Taxonomy" id="310779"/>
    <lineage>
        <taxon>Bacteria</taxon>
        <taxon>Bacillati</taxon>
        <taxon>Actinomycetota</taxon>
        <taxon>Actinomycetes</taxon>
        <taxon>Kitasatosporales</taxon>
        <taxon>Streptomycetaceae</taxon>
        <taxon>Actinacidiphila</taxon>
    </lineage>
</organism>
<evidence type="ECO:0000256" key="1">
    <source>
        <dbReference type="SAM" id="MobiDB-lite"/>
    </source>
</evidence>
<dbReference type="Pfam" id="PF18413">
    <property type="entry name" value="Neuraminidase"/>
    <property type="match status" value="1"/>
</dbReference>
<feature type="domain" description="ABC toxin N-terminal" evidence="3">
    <location>
        <begin position="1596"/>
        <end position="1712"/>
    </location>
</feature>
<gene>
    <name evidence="4" type="ORF">SAMN05216223_116111</name>
</gene>
<feature type="region of interest" description="Disordered" evidence="1">
    <location>
        <begin position="2068"/>
        <end position="2093"/>
    </location>
</feature>
<dbReference type="EMBL" id="FNVU01000016">
    <property type="protein sequence ID" value="SEG85643.1"/>
    <property type="molecule type" value="Genomic_DNA"/>
</dbReference>
<protein>
    <submittedName>
        <fullName evidence="4">Virulence plasmid A protein</fullName>
    </submittedName>
</protein>
<accession>A0A1H6DLC7</accession>
<evidence type="ECO:0000313" key="5">
    <source>
        <dbReference type="Proteomes" id="UP000236754"/>
    </source>
</evidence>
<dbReference type="InterPro" id="IPR041079">
    <property type="entry name" value="Neuraminidase-like"/>
</dbReference>
<feature type="compositionally biased region" description="Basic and acidic residues" evidence="1">
    <location>
        <begin position="2076"/>
        <end position="2093"/>
    </location>
</feature>
<feature type="region of interest" description="Disordered" evidence="1">
    <location>
        <begin position="2133"/>
        <end position="2157"/>
    </location>
</feature>
<feature type="region of interest" description="Disordered" evidence="1">
    <location>
        <begin position="161"/>
        <end position="182"/>
    </location>
</feature>